<proteinExistence type="predicted"/>
<evidence type="ECO:0000313" key="1">
    <source>
        <dbReference type="EMBL" id="CAA6826867.1"/>
    </source>
</evidence>
<sequence length="397" mass="47439">MINNIENYFNSFDFDIRKTHSNRFMDQKVTPDVLCMVADCVHEYLDTHEHATREFTSKDIWHFEYSNKNVKDVFGKPDVLDKNAISEYNKFFHQPLKMLSYAQVLTENKKNGKGNTLYFTLKNKDLLEYLSIKEKNCLDFINIYLEKILRDSNVWYLFQDFFIVNTNDKFYTLKNKYIEFIQNNTATNDKKDISRIFTKVINPLSFKRKKHGTKGGYFSKDIIGRDELMYNRRNWRDIKKKREETREEYELRAKKEVEYRKKAYVKYTLNKATNIVRKLHTPISEVDDNLAVGEATQVHHIFMKSQYPQIESYIENLILLTATQHNTKAHPSNNTRIIDKEYQLICLLAKSKTIEKHIHIYSKEDFLYVIKIGLGHEFENDIKFKQLQSKLIELYND</sequence>
<dbReference type="EMBL" id="CACVAZ010000215">
    <property type="protein sequence ID" value="CAA6826867.1"/>
    <property type="molecule type" value="Genomic_DNA"/>
</dbReference>
<dbReference type="AlphaFoldDB" id="A0A6S6U9A8"/>
<name>A0A6S6U9A8_9BACT</name>
<gene>
    <name evidence="1" type="ORF">HELGO_WM26135</name>
</gene>
<protein>
    <recommendedName>
        <fullName evidence="2">Restriction endonuclease</fullName>
    </recommendedName>
</protein>
<evidence type="ECO:0008006" key="2">
    <source>
        <dbReference type="Google" id="ProtNLM"/>
    </source>
</evidence>
<accession>A0A6S6U9A8</accession>
<organism evidence="1">
    <name type="scientific">uncultured Sulfurovum sp</name>
    <dbReference type="NCBI Taxonomy" id="269237"/>
    <lineage>
        <taxon>Bacteria</taxon>
        <taxon>Pseudomonadati</taxon>
        <taxon>Campylobacterota</taxon>
        <taxon>Epsilonproteobacteria</taxon>
        <taxon>Campylobacterales</taxon>
        <taxon>Sulfurovaceae</taxon>
        <taxon>Sulfurovum</taxon>
        <taxon>environmental samples</taxon>
    </lineage>
</organism>
<reference evidence="1" key="1">
    <citation type="submission" date="2020-01" db="EMBL/GenBank/DDBJ databases">
        <authorList>
            <person name="Meier V. D."/>
            <person name="Meier V D."/>
        </authorList>
    </citation>
    <scope>NUCLEOTIDE SEQUENCE</scope>
    <source>
        <strain evidence="1">HLG_WM_MAG_02</strain>
    </source>
</reference>